<dbReference type="Pfam" id="PF04410">
    <property type="entry name" value="Gar1"/>
    <property type="match status" value="1"/>
</dbReference>
<comment type="subunit">
    <text evidence="8">Component of the small nucleolar ribonucleoprotein particles containing H/ACA-type snoRNAs (H/ACA snoRNPs).</text>
</comment>
<dbReference type="SUPFAM" id="SSF50447">
    <property type="entry name" value="Translation proteins"/>
    <property type="match status" value="1"/>
</dbReference>
<keyword evidence="4 8" id="KW-0694">RNA-binding</keyword>
<evidence type="ECO:0000256" key="5">
    <source>
        <dbReference type="ARBA" id="ARBA00023242"/>
    </source>
</evidence>
<keyword evidence="3 8" id="KW-0698">rRNA processing</keyword>
<comment type="similarity">
    <text evidence="7 8">Belongs to the GAR1 family.</text>
</comment>
<dbReference type="GeneID" id="94335630"/>
<name>A0AAD9PPC7_9APIC</name>
<evidence type="ECO:0000256" key="4">
    <source>
        <dbReference type="ARBA" id="ARBA00022884"/>
    </source>
</evidence>
<dbReference type="InterPro" id="IPR038664">
    <property type="entry name" value="Gar1/Naf1_Cbf5-bd_sf"/>
</dbReference>
<evidence type="ECO:0000313" key="11">
    <source>
        <dbReference type="Proteomes" id="UP001214638"/>
    </source>
</evidence>
<accession>A0AAD9PPC7</accession>
<evidence type="ECO:0000256" key="8">
    <source>
        <dbReference type="RuleBase" id="RU364004"/>
    </source>
</evidence>
<protein>
    <recommendedName>
        <fullName evidence="8">H/ACA ribonucleoprotein complex subunit</fullName>
    </recommendedName>
</protein>
<feature type="region of interest" description="Disordered" evidence="9">
    <location>
        <begin position="1"/>
        <end position="25"/>
    </location>
</feature>
<evidence type="ECO:0000256" key="1">
    <source>
        <dbReference type="ARBA" id="ARBA00004604"/>
    </source>
</evidence>
<evidence type="ECO:0000256" key="9">
    <source>
        <dbReference type="SAM" id="MobiDB-lite"/>
    </source>
</evidence>
<dbReference type="KEGG" id="bdw:94335630"/>
<reference evidence="10" key="1">
    <citation type="journal article" date="2023" name="Nat. Microbiol.">
        <title>Babesia duncani multi-omics identifies virulence factors and drug targets.</title>
        <authorList>
            <person name="Singh P."/>
            <person name="Lonardi S."/>
            <person name="Liang Q."/>
            <person name="Vydyam P."/>
            <person name="Khabirova E."/>
            <person name="Fang T."/>
            <person name="Gihaz S."/>
            <person name="Thekkiniath J."/>
            <person name="Munshi M."/>
            <person name="Abel S."/>
            <person name="Ciampossin L."/>
            <person name="Batugedara G."/>
            <person name="Gupta M."/>
            <person name="Lu X.M."/>
            <person name="Lenz T."/>
            <person name="Chakravarty S."/>
            <person name="Cornillot E."/>
            <person name="Hu Y."/>
            <person name="Ma W."/>
            <person name="Gonzalez L.M."/>
            <person name="Sanchez S."/>
            <person name="Estrada K."/>
            <person name="Sanchez-Flores A."/>
            <person name="Montero E."/>
            <person name="Harb O.S."/>
            <person name="Le Roch K.G."/>
            <person name="Mamoun C.B."/>
        </authorList>
    </citation>
    <scope>NUCLEOTIDE SEQUENCE</scope>
    <source>
        <strain evidence="10">WA1</strain>
    </source>
</reference>
<feature type="compositionally biased region" description="Gly residues" evidence="9">
    <location>
        <begin position="8"/>
        <end position="25"/>
    </location>
</feature>
<evidence type="ECO:0000256" key="3">
    <source>
        <dbReference type="ARBA" id="ARBA00022552"/>
    </source>
</evidence>
<dbReference type="GO" id="GO:0000454">
    <property type="term" value="P:snoRNA guided rRNA pseudouridine synthesis"/>
    <property type="evidence" value="ECO:0007669"/>
    <property type="project" value="TreeGrafter"/>
</dbReference>
<dbReference type="PANTHER" id="PTHR23237:SF6">
    <property type="entry name" value="H_ACA RIBONUCLEOPROTEIN COMPLEX SUBUNIT 1"/>
    <property type="match status" value="1"/>
</dbReference>
<dbReference type="EMBL" id="JALLKP010000001">
    <property type="protein sequence ID" value="KAK2198321.1"/>
    <property type="molecule type" value="Genomic_DNA"/>
</dbReference>
<dbReference type="AlphaFoldDB" id="A0AAD9PPC7"/>
<dbReference type="GO" id="GO:0031429">
    <property type="term" value="C:box H/ACA snoRNP complex"/>
    <property type="evidence" value="ECO:0007669"/>
    <property type="project" value="TreeGrafter"/>
</dbReference>
<feature type="compositionally biased region" description="Gly residues" evidence="9">
    <location>
        <begin position="174"/>
        <end position="187"/>
    </location>
</feature>
<comment type="caution">
    <text evidence="10">The sequence shown here is derived from an EMBL/GenBank/DDBJ whole genome shotgun (WGS) entry which is preliminary data.</text>
</comment>
<dbReference type="Proteomes" id="UP001214638">
    <property type="component" value="Unassembled WGS sequence"/>
</dbReference>
<sequence length="187" mass="19955">MLSRGSFRGRGGNRGGGFNRGGGGGFNRGGKKGGGFLAGANGPPGEIIEAGTVLHACEEELLIRSTLVDKVPYFNGRIFLANKQEIGKVDEILGPINDYSFSVKLNEGFKARSFDPNSTLYIDSQQTLPISRFIVKPAPAEKKKFGVKKDKAFSKIKRGASGPARLSRGSFRGNRGGAGFARGRGRF</sequence>
<dbReference type="GO" id="GO:0034513">
    <property type="term" value="F:box H/ACA snoRNA binding"/>
    <property type="evidence" value="ECO:0007669"/>
    <property type="project" value="TreeGrafter"/>
</dbReference>
<keyword evidence="11" id="KW-1185">Reference proteome</keyword>
<dbReference type="InterPro" id="IPR007504">
    <property type="entry name" value="H/ACA_rnp_Gar1/Naf1"/>
</dbReference>
<dbReference type="RefSeq" id="XP_067805163.1">
    <property type="nucleotide sequence ID" value="XM_067946372.1"/>
</dbReference>
<dbReference type="PANTHER" id="PTHR23237">
    <property type="entry name" value="NUCLEOLAR PROTEIN FAMILY A MEMBER 1 SNORNP PROTEIN GAR1"/>
    <property type="match status" value="1"/>
</dbReference>
<keyword evidence="2 8" id="KW-0690">Ribosome biogenesis</keyword>
<dbReference type="FunFam" id="2.40.10.230:FF:000001">
    <property type="entry name" value="H/ACA ribonucleoprotein complex subunit"/>
    <property type="match status" value="1"/>
</dbReference>
<evidence type="ECO:0000256" key="6">
    <source>
        <dbReference type="ARBA" id="ARBA00023274"/>
    </source>
</evidence>
<evidence type="ECO:0000256" key="7">
    <source>
        <dbReference type="ARBA" id="ARBA00038293"/>
    </source>
</evidence>
<evidence type="ECO:0000313" key="10">
    <source>
        <dbReference type="EMBL" id="KAK2198321.1"/>
    </source>
</evidence>
<keyword evidence="5 8" id="KW-0539">Nucleus</keyword>
<dbReference type="InterPro" id="IPR009000">
    <property type="entry name" value="Transl_B-barrel_sf"/>
</dbReference>
<feature type="region of interest" description="Disordered" evidence="9">
    <location>
        <begin position="160"/>
        <end position="187"/>
    </location>
</feature>
<evidence type="ECO:0000256" key="2">
    <source>
        <dbReference type="ARBA" id="ARBA00022517"/>
    </source>
</evidence>
<keyword evidence="6 8" id="KW-0687">Ribonucleoprotein</keyword>
<dbReference type="Gene3D" id="2.40.10.230">
    <property type="entry name" value="Probable tRNA pseudouridine synthase domain"/>
    <property type="match status" value="1"/>
</dbReference>
<gene>
    <name evidence="10" type="ORF">BdWA1_001332</name>
</gene>
<comment type="function">
    <text evidence="8">Required for ribosome biogenesis. Part of a complex which catalyzes pseudouridylation of rRNA. This involves the isomerization of uridine such that the ribose is subsequently attached to C5, instead of the normal N1. Pseudouridine ("psi") residues may serve to stabilize the conformation of rRNAs.</text>
</comment>
<organism evidence="10 11">
    <name type="scientific">Babesia duncani</name>
    <dbReference type="NCBI Taxonomy" id="323732"/>
    <lineage>
        <taxon>Eukaryota</taxon>
        <taxon>Sar</taxon>
        <taxon>Alveolata</taxon>
        <taxon>Apicomplexa</taxon>
        <taxon>Aconoidasida</taxon>
        <taxon>Piroplasmida</taxon>
        <taxon>Babesiidae</taxon>
        <taxon>Babesia</taxon>
    </lineage>
</organism>
<proteinExistence type="inferred from homology"/>
<comment type="subcellular location">
    <subcellularLocation>
        <location evidence="1 8">Nucleus</location>
        <location evidence="1 8">Nucleolus</location>
    </subcellularLocation>
</comment>